<dbReference type="PANTHER" id="PTHR46784">
    <property type="entry name" value="KILLER CELL LECTIN-LIKE RECEPTOR SUBFAMILY B MEMBER 1"/>
    <property type="match status" value="1"/>
</dbReference>
<keyword evidence="3" id="KW-0430">Lectin</keyword>
<reference evidence="10" key="3">
    <citation type="submission" date="2025-09" db="UniProtKB">
        <authorList>
            <consortium name="Ensembl"/>
        </authorList>
    </citation>
    <scope>IDENTIFICATION</scope>
</reference>
<dbReference type="GO" id="GO:0009986">
    <property type="term" value="C:cell surface"/>
    <property type="evidence" value="ECO:0007669"/>
    <property type="project" value="TreeGrafter"/>
</dbReference>
<protein>
    <recommendedName>
        <fullName evidence="9">C-type lectin domain-containing protein</fullName>
    </recommendedName>
</protein>
<dbReference type="Gene3D" id="3.10.100.10">
    <property type="entry name" value="Mannose-Binding Protein A, subunit A"/>
    <property type="match status" value="1"/>
</dbReference>
<sequence length="205" mass="23202">LFNSKLGSNIKLFCVLSSNYTFYACRCPRWHWLALKVGCAGLILLVLSLAGFGVSVGFLVQILPIEKCAAAQENLTEATERSVILTCPRDWHPYWDKCLFISQTSGPWAEGLADCSVKEATLLFIEYEEELFSEKIGQTFYIGLNYVPAKKIWKWINGSILNPHLLQITLKDEEKSCTLISKTKVFSDICSTDNHFVCQKKLKHV</sequence>
<evidence type="ECO:0000256" key="4">
    <source>
        <dbReference type="ARBA" id="ARBA00022968"/>
    </source>
</evidence>
<evidence type="ECO:0000256" key="7">
    <source>
        <dbReference type="ARBA" id="ARBA00023157"/>
    </source>
</evidence>
<dbReference type="PROSITE" id="PS50041">
    <property type="entry name" value="C_TYPE_LECTIN_2"/>
    <property type="match status" value="1"/>
</dbReference>
<feature type="transmembrane region" description="Helical" evidence="8">
    <location>
        <begin position="37"/>
        <end position="60"/>
    </location>
</feature>
<dbReference type="InterPro" id="IPR016186">
    <property type="entry name" value="C-type_lectin-like/link_sf"/>
</dbReference>
<keyword evidence="2 8" id="KW-0812">Transmembrane</keyword>
<proteinExistence type="predicted"/>
<evidence type="ECO:0000256" key="6">
    <source>
        <dbReference type="ARBA" id="ARBA00023136"/>
    </source>
</evidence>
<dbReference type="GO" id="GO:0005886">
    <property type="term" value="C:plasma membrane"/>
    <property type="evidence" value="ECO:0007669"/>
    <property type="project" value="TreeGrafter"/>
</dbReference>
<dbReference type="SUPFAM" id="SSF56436">
    <property type="entry name" value="C-type lectin-like"/>
    <property type="match status" value="1"/>
</dbReference>
<dbReference type="Pfam" id="PF00059">
    <property type="entry name" value="Lectin_C"/>
    <property type="match status" value="1"/>
</dbReference>
<dbReference type="GO" id="GO:0038023">
    <property type="term" value="F:signaling receptor activity"/>
    <property type="evidence" value="ECO:0007669"/>
    <property type="project" value="TreeGrafter"/>
</dbReference>
<dbReference type="InterPro" id="IPR016187">
    <property type="entry name" value="CTDL_fold"/>
</dbReference>
<keyword evidence="4" id="KW-0735">Signal-anchor</keyword>
<dbReference type="Ensembl" id="ENSPEMT00000039480.1">
    <property type="protein sequence ID" value="ENSPEMP00000031700.1"/>
    <property type="gene ID" value="ENSPEMG00000029105.1"/>
</dbReference>
<evidence type="ECO:0000256" key="1">
    <source>
        <dbReference type="ARBA" id="ARBA00004606"/>
    </source>
</evidence>
<accession>A0A8C8UHH2</accession>
<evidence type="ECO:0000259" key="9">
    <source>
        <dbReference type="PROSITE" id="PS50041"/>
    </source>
</evidence>
<evidence type="ECO:0000313" key="11">
    <source>
        <dbReference type="Proteomes" id="UP000694547"/>
    </source>
</evidence>
<reference evidence="10" key="2">
    <citation type="submission" date="2025-08" db="UniProtKB">
        <authorList>
            <consortium name="Ensembl"/>
        </authorList>
    </citation>
    <scope>IDENTIFICATION</scope>
</reference>
<keyword evidence="11" id="KW-1185">Reference proteome</keyword>
<evidence type="ECO:0000256" key="3">
    <source>
        <dbReference type="ARBA" id="ARBA00022734"/>
    </source>
</evidence>
<keyword evidence="6 8" id="KW-0472">Membrane</keyword>
<evidence type="ECO:0000313" key="10">
    <source>
        <dbReference type="Ensembl" id="ENSPEMP00000031700.1"/>
    </source>
</evidence>
<keyword evidence="7" id="KW-1015">Disulfide bond</keyword>
<organism evidence="10 11">
    <name type="scientific">Peromyscus maniculatus bairdii</name>
    <name type="common">Prairie deer mouse</name>
    <dbReference type="NCBI Taxonomy" id="230844"/>
    <lineage>
        <taxon>Eukaryota</taxon>
        <taxon>Metazoa</taxon>
        <taxon>Chordata</taxon>
        <taxon>Craniata</taxon>
        <taxon>Vertebrata</taxon>
        <taxon>Euteleostomi</taxon>
        <taxon>Mammalia</taxon>
        <taxon>Eutheria</taxon>
        <taxon>Euarchontoglires</taxon>
        <taxon>Glires</taxon>
        <taxon>Rodentia</taxon>
        <taxon>Myomorpha</taxon>
        <taxon>Muroidea</taxon>
        <taxon>Cricetidae</taxon>
        <taxon>Neotominae</taxon>
        <taxon>Peromyscus</taxon>
    </lineage>
</organism>
<dbReference type="InterPro" id="IPR051527">
    <property type="entry name" value="KLR_subfamily_B"/>
</dbReference>
<dbReference type="InterPro" id="IPR001304">
    <property type="entry name" value="C-type_lectin-like"/>
</dbReference>
<name>A0A8C8UHH2_PERMB</name>
<feature type="domain" description="C-type lectin" evidence="9">
    <location>
        <begin position="94"/>
        <end position="199"/>
    </location>
</feature>
<dbReference type="GeneTree" id="ENSGT00940000154685"/>
<reference evidence="10 11" key="1">
    <citation type="submission" date="2018-10" db="EMBL/GenBank/DDBJ databases">
        <title>Improved assembly of the deer mouse Peromyscus maniculatus genome.</title>
        <authorList>
            <person name="Lassance J.-M."/>
            <person name="Hoekstra H.E."/>
        </authorList>
    </citation>
    <scope>NUCLEOTIDE SEQUENCE [LARGE SCALE GENOMIC DNA]</scope>
</reference>
<dbReference type="CDD" id="cd03593">
    <property type="entry name" value="CLECT_NK_receptors_like"/>
    <property type="match status" value="1"/>
</dbReference>
<evidence type="ECO:0000256" key="2">
    <source>
        <dbReference type="ARBA" id="ARBA00022692"/>
    </source>
</evidence>
<keyword evidence="5 8" id="KW-1133">Transmembrane helix</keyword>
<evidence type="ECO:0000256" key="8">
    <source>
        <dbReference type="SAM" id="Phobius"/>
    </source>
</evidence>
<dbReference type="GO" id="GO:0030246">
    <property type="term" value="F:carbohydrate binding"/>
    <property type="evidence" value="ECO:0007669"/>
    <property type="project" value="UniProtKB-KW"/>
</dbReference>
<dbReference type="PANTHER" id="PTHR46784:SF1">
    <property type="entry name" value="KILLER CELL LECTIN-LIKE RECEPTOR SUBFAMILY B MEMBER 1"/>
    <property type="match status" value="1"/>
</dbReference>
<dbReference type="AlphaFoldDB" id="A0A8C8UHH2"/>
<evidence type="ECO:0000256" key="5">
    <source>
        <dbReference type="ARBA" id="ARBA00022989"/>
    </source>
</evidence>
<dbReference type="Proteomes" id="UP000694547">
    <property type="component" value="Chromosome 3"/>
</dbReference>
<dbReference type="SMART" id="SM00034">
    <property type="entry name" value="CLECT"/>
    <property type="match status" value="1"/>
</dbReference>
<dbReference type="InterPro" id="IPR033992">
    <property type="entry name" value="NKR-like_CTLD"/>
</dbReference>
<comment type="subcellular location">
    <subcellularLocation>
        <location evidence="1">Membrane</location>
        <topology evidence="1">Single-pass type II membrane protein</topology>
    </subcellularLocation>
</comment>
<dbReference type="GO" id="GO:0042269">
    <property type="term" value="P:regulation of natural killer cell mediated cytotoxicity"/>
    <property type="evidence" value="ECO:0007669"/>
    <property type="project" value="TreeGrafter"/>
</dbReference>